<dbReference type="InterPro" id="IPR010987">
    <property type="entry name" value="Glutathione-S-Trfase_C-like"/>
</dbReference>
<dbReference type="SFLD" id="SFLDS00019">
    <property type="entry name" value="Glutathione_Transferase_(cytos"/>
    <property type="match status" value="1"/>
</dbReference>
<dbReference type="EMBL" id="CP086715">
    <property type="protein sequence ID" value="WOO79150.1"/>
    <property type="molecule type" value="Genomic_DNA"/>
</dbReference>
<dbReference type="InterPro" id="IPR004045">
    <property type="entry name" value="Glutathione_S-Trfase_N"/>
</dbReference>
<reference evidence="4" key="1">
    <citation type="submission" date="2023-10" db="EMBL/GenBank/DDBJ databases">
        <authorList>
            <person name="Noh H."/>
        </authorList>
    </citation>
    <scope>NUCLEOTIDE SEQUENCE</scope>
    <source>
        <strain evidence="4">DUCC4014</strain>
    </source>
</reference>
<dbReference type="GO" id="GO:0016034">
    <property type="term" value="F:maleylacetoacetate isomerase activity"/>
    <property type="evidence" value="ECO:0007669"/>
    <property type="project" value="TreeGrafter"/>
</dbReference>
<protein>
    <submittedName>
        <fullName evidence="4">Maleylacetoacetate isomerase</fullName>
    </submittedName>
</protein>
<feature type="domain" description="GST C-terminal" evidence="3">
    <location>
        <begin position="100"/>
        <end position="224"/>
    </location>
</feature>
<dbReference type="RefSeq" id="XP_062625182.1">
    <property type="nucleotide sequence ID" value="XM_062769198.1"/>
</dbReference>
<dbReference type="SUPFAM" id="SSF52833">
    <property type="entry name" value="Thioredoxin-like"/>
    <property type="match status" value="1"/>
</dbReference>
<evidence type="ECO:0000313" key="4">
    <source>
        <dbReference type="EMBL" id="WOO79150.1"/>
    </source>
</evidence>
<keyword evidence="5" id="KW-1185">Reference proteome</keyword>
<dbReference type="PANTHER" id="PTHR42673:SF4">
    <property type="entry name" value="MALEYLACETOACETATE ISOMERASE"/>
    <property type="match status" value="1"/>
</dbReference>
<dbReference type="Gene3D" id="1.20.1050.10">
    <property type="match status" value="1"/>
</dbReference>
<evidence type="ECO:0000256" key="1">
    <source>
        <dbReference type="ARBA" id="ARBA00010007"/>
    </source>
</evidence>
<dbReference type="InterPro" id="IPR005955">
    <property type="entry name" value="GST_Zeta"/>
</dbReference>
<accession>A0AAF0Y2Z9</accession>
<keyword evidence="4" id="KW-0413">Isomerase</keyword>
<dbReference type="GO" id="GO:0004364">
    <property type="term" value="F:glutathione transferase activity"/>
    <property type="evidence" value="ECO:0007669"/>
    <property type="project" value="TreeGrafter"/>
</dbReference>
<dbReference type="PROSITE" id="PS50405">
    <property type="entry name" value="GST_CTER"/>
    <property type="match status" value="1"/>
</dbReference>
<dbReference type="PANTHER" id="PTHR42673">
    <property type="entry name" value="MALEYLACETOACETATE ISOMERASE"/>
    <property type="match status" value="1"/>
</dbReference>
<dbReference type="Proteomes" id="UP000827549">
    <property type="component" value="Chromosome 2"/>
</dbReference>
<evidence type="ECO:0000313" key="5">
    <source>
        <dbReference type="Proteomes" id="UP000827549"/>
    </source>
</evidence>
<dbReference type="GO" id="GO:0006559">
    <property type="term" value="P:L-phenylalanine catabolic process"/>
    <property type="evidence" value="ECO:0007669"/>
    <property type="project" value="TreeGrafter"/>
</dbReference>
<name>A0AAF0Y2Z9_9TREE</name>
<dbReference type="InterPro" id="IPR036249">
    <property type="entry name" value="Thioredoxin-like_sf"/>
</dbReference>
<dbReference type="InterPro" id="IPR040079">
    <property type="entry name" value="Glutathione_S-Trfase"/>
</dbReference>
<dbReference type="GeneID" id="87805932"/>
<organism evidence="4 5">
    <name type="scientific">Vanrija pseudolonga</name>
    <dbReference type="NCBI Taxonomy" id="143232"/>
    <lineage>
        <taxon>Eukaryota</taxon>
        <taxon>Fungi</taxon>
        <taxon>Dikarya</taxon>
        <taxon>Basidiomycota</taxon>
        <taxon>Agaricomycotina</taxon>
        <taxon>Tremellomycetes</taxon>
        <taxon>Trichosporonales</taxon>
        <taxon>Trichosporonaceae</taxon>
        <taxon>Vanrija</taxon>
    </lineage>
</organism>
<dbReference type="InterPro" id="IPR036282">
    <property type="entry name" value="Glutathione-S-Trfase_C_sf"/>
</dbReference>
<dbReference type="Gene3D" id="3.40.30.10">
    <property type="entry name" value="Glutaredoxin"/>
    <property type="match status" value="1"/>
</dbReference>
<dbReference type="PROSITE" id="PS50404">
    <property type="entry name" value="GST_NTER"/>
    <property type="match status" value="1"/>
</dbReference>
<dbReference type="InterPro" id="IPR004046">
    <property type="entry name" value="GST_C"/>
</dbReference>
<dbReference type="NCBIfam" id="TIGR01262">
    <property type="entry name" value="maiA"/>
    <property type="match status" value="1"/>
</dbReference>
<sequence>MSPPAQKLTLYTYFRSSASARVRTVMALHGIPREDIYIHLLKGDQSSDSYKEVNPSGTVPTLVIHREQGELVLSQCIAIMEYLDEVYGPASATGRLLPADAEARATVRSIVDLVVGDLFPMLTMGILNRVKSHGVDGPTWAKECCASILPALEGLLARTSATGRYAYGDAVTMADAALVPQIYTVLRFYPDISAFPTVKSVFDHCAALPAFVAADWRHQPDTPEEFRAK</sequence>
<gene>
    <name evidence="4" type="primary">maiA_0</name>
    <name evidence="4" type="ORF">LOC62_02G002685</name>
</gene>
<dbReference type="Pfam" id="PF13409">
    <property type="entry name" value="GST_N_2"/>
    <property type="match status" value="1"/>
</dbReference>
<proteinExistence type="inferred from homology"/>
<dbReference type="AlphaFoldDB" id="A0AAF0Y2Z9"/>
<feature type="domain" description="GST N-terminal" evidence="2">
    <location>
        <begin position="6"/>
        <end position="91"/>
    </location>
</feature>
<comment type="similarity">
    <text evidence="1">Belongs to the GST superfamily. Zeta family.</text>
</comment>
<evidence type="ECO:0000259" key="2">
    <source>
        <dbReference type="PROSITE" id="PS50404"/>
    </source>
</evidence>
<dbReference type="GO" id="GO:0006749">
    <property type="term" value="P:glutathione metabolic process"/>
    <property type="evidence" value="ECO:0007669"/>
    <property type="project" value="TreeGrafter"/>
</dbReference>
<dbReference type="SUPFAM" id="SSF47616">
    <property type="entry name" value="GST C-terminal domain-like"/>
    <property type="match status" value="1"/>
</dbReference>
<dbReference type="Pfam" id="PF00043">
    <property type="entry name" value="GST_C"/>
    <property type="match status" value="1"/>
</dbReference>
<evidence type="ECO:0000259" key="3">
    <source>
        <dbReference type="PROSITE" id="PS50405"/>
    </source>
</evidence>
<dbReference type="SFLD" id="SFLDG00358">
    <property type="entry name" value="Main_(cytGST)"/>
    <property type="match status" value="1"/>
</dbReference>
<dbReference type="GO" id="GO:0005739">
    <property type="term" value="C:mitochondrion"/>
    <property type="evidence" value="ECO:0007669"/>
    <property type="project" value="TreeGrafter"/>
</dbReference>